<accession>A0A7Z1AWJ8</accession>
<gene>
    <name evidence="2" type="ORF">BLA60_31890</name>
</gene>
<name>A0A7Z1AWJ8_9PSEU</name>
<dbReference type="EMBL" id="MSIF01000021">
    <property type="protein sequence ID" value="OLF06587.1"/>
    <property type="molecule type" value="Genomic_DNA"/>
</dbReference>
<dbReference type="AlphaFoldDB" id="A0A7Z1AWJ8"/>
<protein>
    <recommendedName>
        <fullName evidence="1">STAS domain-containing protein</fullName>
    </recommendedName>
</protein>
<dbReference type="InterPro" id="IPR036513">
    <property type="entry name" value="STAS_dom_sf"/>
</dbReference>
<dbReference type="PANTHER" id="PTHR33495:SF13">
    <property type="entry name" value="ANTI-SIGMA-F FACTOR ANTAGONIST RSFB"/>
    <property type="match status" value="1"/>
</dbReference>
<dbReference type="PROSITE" id="PS50801">
    <property type="entry name" value="STAS"/>
    <property type="match status" value="1"/>
</dbReference>
<dbReference type="InterPro" id="IPR002645">
    <property type="entry name" value="STAS_dom"/>
</dbReference>
<evidence type="ECO:0000313" key="3">
    <source>
        <dbReference type="Proteomes" id="UP000185696"/>
    </source>
</evidence>
<dbReference type="SUPFAM" id="SSF52091">
    <property type="entry name" value="SpoIIaa-like"/>
    <property type="match status" value="1"/>
</dbReference>
<sequence>MTVTARPTPSGAVVVTACGEVDYRTGPLLQDVGLANLTPAGPPLVIDLTGVTFLGAAGLSVLDILGRAATAANVRLSLVAHARVVLRPLTLTGLDREFDIHSALADALPLPGGGPDG</sequence>
<dbReference type="Pfam" id="PF01740">
    <property type="entry name" value="STAS"/>
    <property type="match status" value="1"/>
</dbReference>
<dbReference type="PROSITE" id="PS51257">
    <property type="entry name" value="PROKAR_LIPOPROTEIN"/>
    <property type="match status" value="1"/>
</dbReference>
<evidence type="ECO:0000259" key="1">
    <source>
        <dbReference type="PROSITE" id="PS50801"/>
    </source>
</evidence>
<keyword evidence="3" id="KW-1185">Reference proteome</keyword>
<evidence type="ECO:0000313" key="2">
    <source>
        <dbReference type="EMBL" id="OLF06587.1"/>
    </source>
</evidence>
<feature type="domain" description="STAS" evidence="1">
    <location>
        <begin position="11"/>
        <end position="111"/>
    </location>
</feature>
<dbReference type="GO" id="GO:0043856">
    <property type="term" value="F:anti-sigma factor antagonist activity"/>
    <property type="evidence" value="ECO:0007669"/>
    <property type="project" value="TreeGrafter"/>
</dbReference>
<proteinExistence type="predicted"/>
<reference evidence="2 3" key="1">
    <citation type="submission" date="2016-12" db="EMBL/GenBank/DDBJ databases">
        <title>The draft genome sequence of Actinophytocola xinjiangensis.</title>
        <authorList>
            <person name="Wang W."/>
            <person name="Yuan L."/>
        </authorList>
    </citation>
    <scope>NUCLEOTIDE SEQUENCE [LARGE SCALE GENOMIC DNA]</scope>
    <source>
        <strain evidence="2 3">CGMCC 4.4663</strain>
    </source>
</reference>
<organism evidence="2 3">
    <name type="scientific">Actinophytocola xinjiangensis</name>
    <dbReference type="NCBI Taxonomy" id="485602"/>
    <lineage>
        <taxon>Bacteria</taxon>
        <taxon>Bacillati</taxon>
        <taxon>Actinomycetota</taxon>
        <taxon>Actinomycetes</taxon>
        <taxon>Pseudonocardiales</taxon>
        <taxon>Pseudonocardiaceae</taxon>
    </lineage>
</organism>
<dbReference type="CDD" id="cd07043">
    <property type="entry name" value="STAS_anti-anti-sigma_factors"/>
    <property type="match status" value="1"/>
</dbReference>
<dbReference type="PANTHER" id="PTHR33495">
    <property type="entry name" value="ANTI-SIGMA FACTOR ANTAGONIST TM_1081-RELATED-RELATED"/>
    <property type="match status" value="1"/>
</dbReference>
<dbReference type="Gene3D" id="3.30.750.24">
    <property type="entry name" value="STAS domain"/>
    <property type="match status" value="1"/>
</dbReference>
<dbReference type="Proteomes" id="UP000185696">
    <property type="component" value="Unassembled WGS sequence"/>
</dbReference>
<comment type="caution">
    <text evidence="2">The sequence shown here is derived from an EMBL/GenBank/DDBJ whole genome shotgun (WGS) entry which is preliminary data.</text>
</comment>